<dbReference type="GO" id="GO:0045892">
    <property type="term" value="P:negative regulation of DNA-templated transcription"/>
    <property type="evidence" value="ECO:0007669"/>
    <property type="project" value="TreeGrafter"/>
</dbReference>
<keyword evidence="4" id="KW-0805">Transcription regulation</keyword>
<keyword evidence="3 7" id="KW-0862">Zinc</keyword>
<dbReference type="PANTHER" id="PTHR33202">
    <property type="entry name" value="ZINC UPTAKE REGULATION PROTEIN"/>
    <property type="match status" value="1"/>
</dbReference>
<feature type="binding site" evidence="7">
    <location>
        <position position="223"/>
    </location>
    <ligand>
        <name>Zn(2+)</name>
        <dbReference type="ChEBI" id="CHEBI:29105"/>
    </ligand>
</feature>
<protein>
    <submittedName>
        <fullName evidence="8">Transcriptional repressor</fullName>
    </submittedName>
</protein>
<keyword evidence="5" id="KW-0238">DNA-binding</keyword>
<evidence type="ECO:0000256" key="7">
    <source>
        <dbReference type="PIRSR" id="PIRSR602481-1"/>
    </source>
</evidence>
<dbReference type="GO" id="GO:0008270">
    <property type="term" value="F:zinc ion binding"/>
    <property type="evidence" value="ECO:0007669"/>
    <property type="project" value="TreeGrafter"/>
</dbReference>
<evidence type="ECO:0000256" key="2">
    <source>
        <dbReference type="ARBA" id="ARBA00022491"/>
    </source>
</evidence>
<dbReference type="InterPro" id="IPR002481">
    <property type="entry name" value="FUR"/>
</dbReference>
<organism evidence="8 9">
    <name type="scientific">Bifidobacterium tibiigranuli</name>
    <dbReference type="NCBI Taxonomy" id="2172043"/>
    <lineage>
        <taxon>Bacteria</taxon>
        <taxon>Bacillati</taxon>
        <taxon>Actinomycetota</taxon>
        <taxon>Actinomycetes</taxon>
        <taxon>Bifidobacteriales</taxon>
        <taxon>Bifidobacteriaceae</taxon>
        <taxon>Bifidobacterium</taxon>
    </lineage>
</organism>
<dbReference type="InterPro" id="IPR043135">
    <property type="entry name" value="Fur_C"/>
</dbReference>
<evidence type="ECO:0000256" key="5">
    <source>
        <dbReference type="ARBA" id="ARBA00023125"/>
    </source>
</evidence>
<dbReference type="Proteomes" id="UP000325415">
    <property type="component" value="Unassembled WGS sequence"/>
</dbReference>
<comment type="cofactor">
    <cofactor evidence="7">
        <name>Zn(2+)</name>
        <dbReference type="ChEBI" id="CHEBI:29105"/>
    </cofactor>
    <text evidence="7">Binds 1 zinc ion per subunit.</text>
</comment>
<evidence type="ECO:0000313" key="8">
    <source>
        <dbReference type="EMBL" id="KAE8130284.1"/>
    </source>
</evidence>
<feature type="binding site" evidence="7">
    <location>
        <position position="266"/>
    </location>
    <ligand>
        <name>Zn(2+)</name>
        <dbReference type="ChEBI" id="CHEBI:29105"/>
    </ligand>
</feature>
<feature type="binding site" evidence="7">
    <location>
        <position position="226"/>
    </location>
    <ligand>
        <name>Zn(2+)</name>
        <dbReference type="ChEBI" id="CHEBI:29105"/>
    </ligand>
</feature>
<evidence type="ECO:0000256" key="4">
    <source>
        <dbReference type="ARBA" id="ARBA00023015"/>
    </source>
</evidence>
<dbReference type="InterPro" id="IPR036388">
    <property type="entry name" value="WH-like_DNA-bd_sf"/>
</dbReference>
<dbReference type="Gene3D" id="1.10.10.10">
    <property type="entry name" value="Winged helix-like DNA-binding domain superfamily/Winged helix DNA-binding domain"/>
    <property type="match status" value="1"/>
</dbReference>
<evidence type="ECO:0000313" key="9">
    <source>
        <dbReference type="Proteomes" id="UP000325415"/>
    </source>
</evidence>
<keyword evidence="7" id="KW-0479">Metal-binding</keyword>
<name>A0A5N6S8K2_9BIFI</name>
<dbReference type="GO" id="GO:1900376">
    <property type="term" value="P:regulation of secondary metabolite biosynthetic process"/>
    <property type="evidence" value="ECO:0007669"/>
    <property type="project" value="TreeGrafter"/>
</dbReference>
<proteinExistence type="inferred from homology"/>
<dbReference type="Gene3D" id="3.30.1490.190">
    <property type="match status" value="1"/>
</dbReference>
<accession>A0A5N6S8K2</accession>
<sequence>MAYAVRKTCVPRNCTPISRFGPIHRTFLGASRRALFVRSVYRTIRFNMCSRCSIVRHSVDSLALRLRDAAHFERAHSYPVFRDHVGPPIFIHFYLKSFLIRCKLKKRNTGNKGDTLVPLGNMNTELKERRGARDLDSLLHDRGLRNTPQRQLIYRIVASSPQHLSAVAVQQRLEDTMPGISLPTVYATLDLFAELGIVRKIALAEGPVIYDTGQRYPHAHMVCRQCGRIFDLDILPVNDADVAAAANQGFQVDSGDLVLHGLCADCQARERLSAAKTVTAVTKEQRTAA</sequence>
<gene>
    <name evidence="8" type="ORF">DDE84_01530</name>
</gene>
<dbReference type="GO" id="GO:0003700">
    <property type="term" value="F:DNA-binding transcription factor activity"/>
    <property type="evidence" value="ECO:0007669"/>
    <property type="project" value="InterPro"/>
</dbReference>
<evidence type="ECO:0000256" key="6">
    <source>
        <dbReference type="ARBA" id="ARBA00023163"/>
    </source>
</evidence>
<dbReference type="SUPFAM" id="SSF46785">
    <property type="entry name" value="Winged helix' DNA-binding domain"/>
    <property type="match status" value="1"/>
</dbReference>
<reference evidence="8 9" key="1">
    <citation type="submission" date="2018-04" db="EMBL/GenBank/DDBJ databases">
        <authorList>
            <person name="Eckel V.P."/>
            <person name="Vogel R.F."/>
        </authorList>
    </citation>
    <scope>NUCLEOTIDE SEQUENCE [LARGE SCALE GENOMIC DNA]</scope>
    <source>
        <strain evidence="9">TMW 2.1764</strain>
    </source>
</reference>
<keyword evidence="6" id="KW-0804">Transcription</keyword>
<comment type="similarity">
    <text evidence="1">Belongs to the Fur family.</text>
</comment>
<keyword evidence="2" id="KW-0678">Repressor</keyword>
<evidence type="ECO:0000256" key="3">
    <source>
        <dbReference type="ARBA" id="ARBA00022833"/>
    </source>
</evidence>
<dbReference type="GO" id="GO:0000976">
    <property type="term" value="F:transcription cis-regulatory region binding"/>
    <property type="evidence" value="ECO:0007669"/>
    <property type="project" value="TreeGrafter"/>
</dbReference>
<dbReference type="AlphaFoldDB" id="A0A5N6S8K2"/>
<comment type="caution">
    <text evidence="8">The sequence shown here is derived from an EMBL/GenBank/DDBJ whole genome shotgun (WGS) entry which is preliminary data.</text>
</comment>
<dbReference type="InterPro" id="IPR036390">
    <property type="entry name" value="WH_DNA-bd_sf"/>
</dbReference>
<keyword evidence="9" id="KW-1185">Reference proteome</keyword>
<dbReference type="EMBL" id="QDAG01000001">
    <property type="protein sequence ID" value="KAE8130284.1"/>
    <property type="molecule type" value="Genomic_DNA"/>
</dbReference>
<dbReference type="Pfam" id="PF01475">
    <property type="entry name" value="FUR"/>
    <property type="match status" value="1"/>
</dbReference>
<dbReference type="PANTHER" id="PTHR33202:SF7">
    <property type="entry name" value="FERRIC UPTAKE REGULATION PROTEIN"/>
    <property type="match status" value="1"/>
</dbReference>
<evidence type="ECO:0000256" key="1">
    <source>
        <dbReference type="ARBA" id="ARBA00007957"/>
    </source>
</evidence>
<feature type="binding site" evidence="7">
    <location>
        <position position="263"/>
    </location>
    <ligand>
        <name>Zn(2+)</name>
        <dbReference type="ChEBI" id="CHEBI:29105"/>
    </ligand>
</feature>
<dbReference type="CDD" id="cd07153">
    <property type="entry name" value="Fur_like"/>
    <property type="match status" value="1"/>
</dbReference>